<comment type="caution">
    <text evidence="1">The sequence shown here is derived from an EMBL/GenBank/DDBJ whole genome shotgun (WGS) entry which is preliminary data.</text>
</comment>
<evidence type="ECO:0000313" key="2">
    <source>
        <dbReference type="Proteomes" id="UP001069090"/>
    </source>
</evidence>
<dbReference type="Gene3D" id="3.40.50.300">
    <property type="entry name" value="P-loop containing nucleotide triphosphate hydrolases"/>
    <property type="match status" value="1"/>
</dbReference>
<gene>
    <name evidence="1" type="ORF">O0V09_07700</name>
</gene>
<dbReference type="InterPro" id="IPR027417">
    <property type="entry name" value="P-loop_NTPase"/>
</dbReference>
<protein>
    <submittedName>
        <fullName evidence="1">Uncharacterized protein</fullName>
    </submittedName>
</protein>
<proteinExistence type="predicted"/>
<sequence length="533" mass="59673">MSARINAAQRAELQNVAEREVLRYKGNHPLWHKHIHGADLDPMQVLKMVEMDEHLFTVDYSCRRTRKTSTKELWFLEYMACNADQSLGIIAPTESQSITNLNYHTDAIRRSPILSNFINTKGGRKQMADSYYQFANRSQAEAYGIMGQVDGDDLTIASIEEVDDLPQERLFSRFLLTMGATDRLGADKDSVNDQIIRITGVFKGADTLSDLIDSGDFHVLPVVDCYTGIELGVVKESFMTLMQGQLSSEEYIRQLLCQNIAAKNLIWEKWVRQALQRGLMAGVKLVEPEIMAVYKKRGLLSFGYDHTGHGEAASSSRSALVVKEMIGNHIATIFCKTWPPGTDEKIILHDLVSLWRYFMPDYAMGDAFGIGLLTALNDRLFTEGLTAISRMAVGGGESTASTWTDWAFAPLRFEGMIKHQMAQAVRATYQNGFAVLPYIDNEEGGDPLVDDMRTLQKQLINIKQTPVKNGSYNSYEMVKKLIGDDLFDADMAGTWALVTRGESSYATEINTLERTRQQLLGSNNLRQLGGLNG</sequence>
<evidence type="ECO:0000313" key="1">
    <source>
        <dbReference type="EMBL" id="MCZ0865078.1"/>
    </source>
</evidence>
<keyword evidence="2" id="KW-1185">Reference proteome</keyword>
<dbReference type="AlphaFoldDB" id="A0A9J6RK56"/>
<organism evidence="1 2">
    <name type="scientific">Dasania phycosphaerae</name>
    <dbReference type="NCBI Taxonomy" id="2950436"/>
    <lineage>
        <taxon>Bacteria</taxon>
        <taxon>Pseudomonadati</taxon>
        <taxon>Pseudomonadota</taxon>
        <taxon>Gammaproteobacteria</taxon>
        <taxon>Cellvibrionales</taxon>
        <taxon>Spongiibacteraceae</taxon>
        <taxon>Dasania</taxon>
    </lineage>
</organism>
<reference evidence="1 2" key="1">
    <citation type="submission" date="2022-12" db="EMBL/GenBank/DDBJ databases">
        <title>Dasania phycosphaerae sp. nov., isolated from particulate material of the south coast of Korea.</title>
        <authorList>
            <person name="Jiang Y."/>
        </authorList>
    </citation>
    <scope>NUCLEOTIDE SEQUENCE [LARGE SCALE GENOMIC DNA]</scope>
    <source>
        <strain evidence="1 2">GY-19</strain>
    </source>
</reference>
<dbReference type="RefSeq" id="WP_258331229.1">
    <property type="nucleotide sequence ID" value="NZ_JAPTGG010000005.1"/>
</dbReference>
<dbReference type="EMBL" id="JAPTGG010000005">
    <property type="protein sequence ID" value="MCZ0865078.1"/>
    <property type="molecule type" value="Genomic_DNA"/>
</dbReference>
<dbReference type="Proteomes" id="UP001069090">
    <property type="component" value="Unassembled WGS sequence"/>
</dbReference>
<name>A0A9J6RK56_9GAMM</name>
<accession>A0A9J6RK56</accession>